<proteinExistence type="predicted"/>
<evidence type="ECO:0000313" key="1">
    <source>
        <dbReference type="EMBL" id="CAI9606793.1"/>
    </source>
</evidence>
<dbReference type="Gene3D" id="3.60.10.10">
    <property type="entry name" value="Endonuclease/exonuclease/phosphatase"/>
    <property type="match status" value="1"/>
</dbReference>
<feature type="non-terminal residue" evidence="1">
    <location>
        <position position="115"/>
    </location>
</feature>
<name>A0ABN9GBK4_9NEOB</name>
<protein>
    <recommendedName>
        <fullName evidence="3">Endonuclease/exonuclease/phosphatase domain-containing protein</fullName>
    </recommendedName>
</protein>
<gene>
    <name evidence="1" type="ORF">SPARVUS_LOCUS13843482</name>
</gene>
<comment type="caution">
    <text evidence="1">The sequence shown here is derived from an EMBL/GenBank/DDBJ whole genome shotgun (WGS) entry which is preliminary data.</text>
</comment>
<evidence type="ECO:0000313" key="2">
    <source>
        <dbReference type="Proteomes" id="UP001162483"/>
    </source>
</evidence>
<dbReference type="Proteomes" id="UP001162483">
    <property type="component" value="Unassembled WGS sequence"/>
</dbReference>
<evidence type="ECO:0008006" key="3">
    <source>
        <dbReference type="Google" id="ProtNLM"/>
    </source>
</evidence>
<sequence>DLIGIAESWLHSLHDLAINIPGYVLFQRDRVNGKGGGVCLCVRSDLRASVKEDLVEGECDEAEALWVELYMGVRTIKVIIGVCYRPPSVNEEVETQILAQNKRAGTVIIMGDFNY</sequence>
<reference evidence="1" key="1">
    <citation type="submission" date="2023-05" db="EMBL/GenBank/DDBJ databases">
        <authorList>
            <person name="Stuckert A."/>
        </authorList>
    </citation>
    <scope>NUCLEOTIDE SEQUENCE</scope>
</reference>
<organism evidence="1 2">
    <name type="scientific">Staurois parvus</name>
    <dbReference type="NCBI Taxonomy" id="386267"/>
    <lineage>
        <taxon>Eukaryota</taxon>
        <taxon>Metazoa</taxon>
        <taxon>Chordata</taxon>
        <taxon>Craniata</taxon>
        <taxon>Vertebrata</taxon>
        <taxon>Euteleostomi</taxon>
        <taxon>Amphibia</taxon>
        <taxon>Batrachia</taxon>
        <taxon>Anura</taxon>
        <taxon>Neobatrachia</taxon>
        <taxon>Ranoidea</taxon>
        <taxon>Ranidae</taxon>
        <taxon>Staurois</taxon>
    </lineage>
</organism>
<dbReference type="EMBL" id="CATNWA010018343">
    <property type="protein sequence ID" value="CAI9606793.1"/>
    <property type="molecule type" value="Genomic_DNA"/>
</dbReference>
<feature type="non-terminal residue" evidence="1">
    <location>
        <position position="1"/>
    </location>
</feature>
<dbReference type="SUPFAM" id="SSF56219">
    <property type="entry name" value="DNase I-like"/>
    <property type="match status" value="1"/>
</dbReference>
<accession>A0ABN9GBK4</accession>
<dbReference type="InterPro" id="IPR036691">
    <property type="entry name" value="Endo/exonu/phosph_ase_sf"/>
</dbReference>
<keyword evidence="2" id="KW-1185">Reference proteome</keyword>